<organism evidence="2 3">
    <name type="scientific">Nepenthes gracilis</name>
    <name type="common">Slender pitcher plant</name>
    <dbReference type="NCBI Taxonomy" id="150966"/>
    <lineage>
        <taxon>Eukaryota</taxon>
        <taxon>Viridiplantae</taxon>
        <taxon>Streptophyta</taxon>
        <taxon>Embryophyta</taxon>
        <taxon>Tracheophyta</taxon>
        <taxon>Spermatophyta</taxon>
        <taxon>Magnoliopsida</taxon>
        <taxon>eudicotyledons</taxon>
        <taxon>Gunneridae</taxon>
        <taxon>Pentapetalae</taxon>
        <taxon>Caryophyllales</taxon>
        <taxon>Nepenthaceae</taxon>
        <taxon>Nepenthes</taxon>
    </lineage>
</organism>
<dbReference type="Proteomes" id="UP001279734">
    <property type="component" value="Unassembled WGS sequence"/>
</dbReference>
<gene>
    <name evidence="2" type="ORF">Nepgr_015905</name>
</gene>
<reference evidence="2" key="1">
    <citation type="submission" date="2023-05" db="EMBL/GenBank/DDBJ databases">
        <title>Nepenthes gracilis genome sequencing.</title>
        <authorList>
            <person name="Fukushima K."/>
        </authorList>
    </citation>
    <scope>NUCLEOTIDE SEQUENCE</scope>
    <source>
        <strain evidence="2">SING2019-196</strain>
    </source>
</reference>
<dbReference type="AlphaFoldDB" id="A0AAD3SNT1"/>
<feature type="region of interest" description="Disordered" evidence="1">
    <location>
        <begin position="212"/>
        <end position="233"/>
    </location>
</feature>
<accession>A0AAD3SNT1</accession>
<keyword evidence="3" id="KW-1185">Reference proteome</keyword>
<evidence type="ECO:0000313" key="3">
    <source>
        <dbReference type="Proteomes" id="UP001279734"/>
    </source>
</evidence>
<dbReference type="EMBL" id="BSYO01000013">
    <property type="protein sequence ID" value="GMH14064.1"/>
    <property type="molecule type" value="Genomic_DNA"/>
</dbReference>
<comment type="caution">
    <text evidence="2">The sequence shown here is derived from an EMBL/GenBank/DDBJ whole genome shotgun (WGS) entry which is preliminary data.</text>
</comment>
<name>A0AAD3SNT1_NEPGR</name>
<feature type="compositionally biased region" description="Polar residues" evidence="1">
    <location>
        <begin position="445"/>
        <end position="454"/>
    </location>
</feature>
<evidence type="ECO:0000256" key="1">
    <source>
        <dbReference type="SAM" id="MobiDB-lite"/>
    </source>
</evidence>
<feature type="region of interest" description="Disordered" evidence="1">
    <location>
        <begin position="124"/>
        <end position="145"/>
    </location>
</feature>
<sequence>MAGTFGASDSLPLNQHPIFFGSASSSTPPFSDFEISSIPKSPPASSLVQISSIDPPSLFEVSIGSLIASDYPQLVSPKATSLPLSMTSKVSYRKMSGVRALREVKNPCPESALISVADANSATLGRLNEPNSKPPMDSSASPPQLSWSSVGVQQSFLIKCSLMFKLITNGNLYHSSQGDRAEHSEAQCKTATIFRPPGSILSVSKSLRSRRKVNKKSHASAAPSKAVPDAGNPPVSNTFDALLEIEMDCQNVDSSVVRNRDGVEDELLQIKTPICNSVHAKPGIDDYQFPENGIATHEFEYVISLRGQVRIPTLPPSSSKVLNQFASMFGRIDYPGHADQYADDISAGRVSSPVFRNHQDGGNIGSPLVESNDGANCSEVAYAHSGNAICFPVANRFGPAHDIEVTDRLNAPLPPSSLSRIPPLSLVRVNPTYAKIEGSKKRSSSKFVDSTLKSSRGPKRISPMLPSSHD</sequence>
<evidence type="ECO:0000313" key="2">
    <source>
        <dbReference type="EMBL" id="GMH14064.1"/>
    </source>
</evidence>
<proteinExistence type="predicted"/>
<protein>
    <submittedName>
        <fullName evidence="2">Uncharacterized protein</fullName>
    </submittedName>
</protein>
<feature type="region of interest" description="Disordered" evidence="1">
    <location>
        <begin position="437"/>
        <end position="470"/>
    </location>
</feature>